<dbReference type="EMBL" id="MRVG01000002">
    <property type="protein sequence ID" value="PMB71994.1"/>
    <property type="molecule type" value="Genomic_DNA"/>
</dbReference>
<gene>
    <name evidence="2" type="ORF">BM221_002091</name>
</gene>
<feature type="compositionally biased region" description="Basic and acidic residues" evidence="1">
    <location>
        <begin position="20"/>
        <end position="33"/>
    </location>
</feature>
<feature type="region of interest" description="Disordered" evidence="1">
    <location>
        <begin position="1"/>
        <end position="45"/>
    </location>
</feature>
<evidence type="ECO:0000313" key="3">
    <source>
        <dbReference type="Proteomes" id="UP000235728"/>
    </source>
</evidence>
<accession>A0A2N6NXJ5</accession>
<organism evidence="2 3">
    <name type="scientific">Beauveria bassiana</name>
    <name type="common">White muscardine disease fungus</name>
    <name type="synonym">Tritirachium shiotae</name>
    <dbReference type="NCBI Taxonomy" id="176275"/>
    <lineage>
        <taxon>Eukaryota</taxon>
        <taxon>Fungi</taxon>
        <taxon>Dikarya</taxon>
        <taxon>Ascomycota</taxon>
        <taxon>Pezizomycotina</taxon>
        <taxon>Sordariomycetes</taxon>
        <taxon>Hypocreomycetidae</taxon>
        <taxon>Hypocreales</taxon>
        <taxon>Cordycipitaceae</taxon>
        <taxon>Beauveria</taxon>
    </lineage>
</organism>
<dbReference type="AlphaFoldDB" id="A0A2N6NXJ5"/>
<evidence type="ECO:0000256" key="1">
    <source>
        <dbReference type="SAM" id="MobiDB-lite"/>
    </source>
</evidence>
<evidence type="ECO:0000313" key="2">
    <source>
        <dbReference type="EMBL" id="PMB71994.1"/>
    </source>
</evidence>
<reference evidence="2 3" key="1">
    <citation type="journal article" date="2016" name="Appl. Microbiol. Biotechnol.">
        <title>Characterization of T-DNA insertion mutants with decreased virulence in the entomopathogenic fungus Beauveria bassiana JEF-007.</title>
        <authorList>
            <person name="Kim S."/>
            <person name="Lee S.J."/>
            <person name="Nai Y.S."/>
            <person name="Yu J.S."/>
            <person name="Lee M.R."/>
            <person name="Yang Y.T."/>
            <person name="Kim J.S."/>
        </authorList>
    </citation>
    <scope>NUCLEOTIDE SEQUENCE [LARGE SCALE GENOMIC DNA]</scope>
    <source>
        <strain evidence="2 3">JEF-007</strain>
    </source>
</reference>
<sequence length="67" mass="7271">MASQMVMGDGYTTSACSPHYPRDEDNVRPERTRRVGSGGIDSRVTPSESTAVFDVIEPVLKTGLLQT</sequence>
<dbReference type="Proteomes" id="UP000235728">
    <property type="component" value="Unassembled WGS sequence"/>
</dbReference>
<protein>
    <submittedName>
        <fullName evidence="2">Uncharacterized protein</fullName>
    </submittedName>
</protein>
<proteinExistence type="predicted"/>
<comment type="caution">
    <text evidence="2">The sequence shown here is derived from an EMBL/GenBank/DDBJ whole genome shotgun (WGS) entry which is preliminary data.</text>
</comment>
<name>A0A2N6NXJ5_BEABA</name>